<reference evidence="2 3" key="1">
    <citation type="submission" date="2017-07" db="EMBL/GenBank/DDBJ databases">
        <title>Isolation and whole genome analysis of endospore-forming bacteria from heroin.</title>
        <authorList>
            <person name="Kalinowski J."/>
            <person name="Ahrens B."/>
            <person name="Al-Dilaimi A."/>
            <person name="Winkler A."/>
            <person name="Wibberg D."/>
            <person name="Schleenbecker U."/>
            <person name="Ruckert C."/>
            <person name="Wolfel R."/>
            <person name="Grass G."/>
        </authorList>
    </citation>
    <scope>NUCLEOTIDE SEQUENCE [LARGE SCALE GENOMIC DNA]</scope>
    <source>
        <strain evidence="2 3">7539</strain>
    </source>
</reference>
<evidence type="ECO:0000256" key="1">
    <source>
        <dbReference type="SAM" id="Phobius"/>
    </source>
</evidence>
<keyword evidence="1" id="KW-1133">Transmembrane helix</keyword>
<feature type="transmembrane region" description="Helical" evidence="1">
    <location>
        <begin position="161"/>
        <end position="184"/>
    </location>
</feature>
<name>A0A268NVW5_SHOCL</name>
<keyword evidence="1" id="KW-0812">Transmembrane</keyword>
<feature type="transmembrane region" description="Helical" evidence="1">
    <location>
        <begin position="40"/>
        <end position="62"/>
    </location>
</feature>
<organism evidence="2 3">
    <name type="scientific">Shouchella clausii</name>
    <name type="common">Alkalihalobacillus clausii</name>
    <dbReference type="NCBI Taxonomy" id="79880"/>
    <lineage>
        <taxon>Bacteria</taxon>
        <taxon>Bacillati</taxon>
        <taxon>Bacillota</taxon>
        <taxon>Bacilli</taxon>
        <taxon>Bacillales</taxon>
        <taxon>Bacillaceae</taxon>
        <taxon>Shouchella</taxon>
    </lineage>
</organism>
<proteinExistence type="predicted"/>
<feature type="transmembrane region" description="Helical" evidence="1">
    <location>
        <begin position="190"/>
        <end position="209"/>
    </location>
</feature>
<dbReference type="Proteomes" id="UP000216207">
    <property type="component" value="Unassembled WGS sequence"/>
</dbReference>
<dbReference type="Pfam" id="PF04854">
    <property type="entry name" value="DUF624"/>
    <property type="match status" value="1"/>
</dbReference>
<sequence>MARSHKTYKKGDGLMDESGLRGYALRLCDWLVRLAALNGLWLVFSLLGGVIVGFFPAMYAMFAVMKRWCLKEGDVPLVRTFFQEWKGAFWRANIVGFTVALVGAILVVDYLIVFNLDFPGAAAAAVLLMLCLFVYGLGALFIGPALVVFDGALIPFLKNVALLAIASIRYAVFMSVFLCLAALLFVLVPPAGFCFAGSLFAWITTHFSLKAFQRARLLPHPAR</sequence>
<protein>
    <submittedName>
        <fullName evidence="2">DUF624 domain-containing protein</fullName>
    </submittedName>
</protein>
<keyword evidence="1" id="KW-0472">Membrane</keyword>
<dbReference type="AlphaFoldDB" id="A0A268NVW5"/>
<evidence type="ECO:0000313" key="3">
    <source>
        <dbReference type="Proteomes" id="UP000216207"/>
    </source>
</evidence>
<dbReference type="EMBL" id="NPCC01000033">
    <property type="protein sequence ID" value="PAE87558.1"/>
    <property type="molecule type" value="Genomic_DNA"/>
</dbReference>
<feature type="transmembrane region" description="Helical" evidence="1">
    <location>
        <begin position="122"/>
        <end position="149"/>
    </location>
</feature>
<dbReference type="InterPro" id="IPR006938">
    <property type="entry name" value="DUF624"/>
</dbReference>
<evidence type="ECO:0000313" key="2">
    <source>
        <dbReference type="EMBL" id="PAE87558.1"/>
    </source>
</evidence>
<comment type="caution">
    <text evidence="2">The sequence shown here is derived from an EMBL/GenBank/DDBJ whole genome shotgun (WGS) entry which is preliminary data.</text>
</comment>
<gene>
    <name evidence="2" type="ORF">CHH72_17720</name>
</gene>
<feature type="transmembrane region" description="Helical" evidence="1">
    <location>
        <begin position="94"/>
        <end position="116"/>
    </location>
</feature>
<accession>A0A268NVW5</accession>